<dbReference type="AlphaFoldDB" id="A0A1W5DD30"/>
<protein>
    <submittedName>
        <fullName evidence="2">Upf0662 protein</fullName>
    </submittedName>
</protein>
<keyword evidence="3" id="KW-1185">Reference proteome</keyword>
<dbReference type="OrthoDB" id="2011986at2759"/>
<reference evidence="3" key="2">
    <citation type="submission" date="2017-03" db="EMBL/GenBank/DDBJ databases">
        <authorList>
            <person name="Sharma R."/>
            <person name="Thines M."/>
        </authorList>
    </citation>
    <scope>NUCLEOTIDE SEQUENCE [LARGE SCALE GENOMIC DNA]</scope>
</reference>
<dbReference type="GO" id="GO:0005634">
    <property type="term" value="C:nucleus"/>
    <property type="evidence" value="ECO:0007669"/>
    <property type="project" value="TreeGrafter"/>
</dbReference>
<dbReference type="EMBL" id="FWEW01003742">
    <property type="protein sequence ID" value="SLM40915.1"/>
    <property type="molecule type" value="Genomic_DNA"/>
</dbReference>
<gene>
    <name evidence="1" type="ORF">FRX48_05873</name>
</gene>
<evidence type="ECO:0000313" key="4">
    <source>
        <dbReference type="Proteomes" id="UP000324767"/>
    </source>
</evidence>
<evidence type="ECO:0000313" key="1">
    <source>
        <dbReference type="EMBL" id="KAA6410451.1"/>
    </source>
</evidence>
<dbReference type="Proteomes" id="UP000324767">
    <property type="component" value="Unassembled WGS sequence"/>
</dbReference>
<dbReference type="Proteomes" id="UP000192927">
    <property type="component" value="Unassembled WGS sequence"/>
</dbReference>
<evidence type="ECO:0000313" key="2">
    <source>
        <dbReference type="EMBL" id="SLM40915.1"/>
    </source>
</evidence>
<dbReference type="InterPro" id="IPR018810">
    <property type="entry name" value="UPF0662"/>
</dbReference>
<dbReference type="EMBL" id="VXIT01000009">
    <property type="protein sequence ID" value="KAA6410451.1"/>
    <property type="molecule type" value="Genomic_DNA"/>
</dbReference>
<reference evidence="1 4" key="3">
    <citation type="submission" date="2019-09" db="EMBL/GenBank/DDBJ databases">
        <title>The hologenome of the rock-dwelling lichen Lasallia pustulata.</title>
        <authorList>
            <person name="Greshake Tzovaras B."/>
            <person name="Segers F."/>
            <person name="Bicker A."/>
            <person name="Dal Grande F."/>
            <person name="Otte J."/>
            <person name="Hankeln T."/>
            <person name="Schmitt I."/>
            <person name="Ebersberger I."/>
        </authorList>
    </citation>
    <scope>NUCLEOTIDE SEQUENCE [LARGE SCALE GENOMIC DNA]</scope>
    <source>
        <strain evidence="1">A1-1</strain>
    </source>
</reference>
<dbReference type="PANTHER" id="PTHR28086">
    <property type="entry name" value="UPF0662 PROTEIN YPL260W"/>
    <property type="match status" value="1"/>
</dbReference>
<dbReference type="GO" id="GO:0005737">
    <property type="term" value="C:cytoplasm"/>
    <property type="evidence" value="ECO:0007669"/>
    <property type="project" value="TreeGrafter"/>
</dbReference>
<organism evidence="2 3">
    <name type="scientific">Lasallia pustulata</name>
    <dbReference type="NCBI Taxonomy" id="136370"/>
    <lineage>
        <taxon>Eukaryota</taxon>
        <taxon>Fungi</taxon>
        <taxon>Dikarya</taxon>
        <taxon>Ascomycota</taxon>
        <taxon>Pezizomycotina</taxon>
        <taxon>Lecanoromycetes</taxon>
        <taxon>OSLEUM clade</taxon>
        <taxon>Umbilicariomycetidae</taxon>
        <taxon>Umbilicariales</taxon>
        <taxon>Umbilicariaceae</taxon>
        <taxon>Lasallia</taxon>
    </lineage>
</organism>
<evidence type="ECO:0000313" key="3">
    <source>
        <dbReference type="Proteomes" id="UP000192927"/>
    </source>
</evidence>
<dbReference type="PANTHER" id="PTHR28086:SF1">
    <property type="entry name" value="CU(2+) SUPPRESSING AND BLEOMYCIN SENSITIVE PROTEIN 1"/>
    <property type="match status" value="1"/>
</dbReference>
<accession>A0A1W5DD30</accession>
<sequence length="441" mass="50316">MSDSPAVRAPLEPKEQPILDRVLYLRDQLSLLKQDRSTYIKSHDVLHLYEQVIEQVHHLNVLRAEHDKALEQNRVDNVLDDCFQLISLFFLTIGRNNEAPAVYAMTSTIRRLLDHLKEAAFYSAKDLDSISHTFDEMRETLQRGKETYSPHLLTLLENRLDTCQHLLSELQEPLASLSPALTPVHEKLVSILRSISAANTRQNFPAAEVQGFQTQLKEIQATTVKGQFLAEDSTTPGGQQIVGDLLARCLKWAEIVLNRQGKIDERFKITYEKLRSIRNSLEKLLLTQAWSLRETDLYSYQRQLDRIDEARINGNFEDEQGNKADLHAQRTLLYLLRRSYAYIYSLIIASEPVSEALLPVFNQLQTLRRCLLEVKRSGGVSSPRELYPYSMKLNSIDNMRVDGKFLVGSDIPEGQGSVNALLAECFELNYELRVDAEGGSD</sequence>
<name>A0A1W5DD30_9LECA</name>
<dbReference type="Pfam" id="PF10303">
    <property type="entry name" value="DUF2408"/>
    <property type="match status" value="2"/>
</dbReference>
<reference evidence="2" key="1">
    <citation type="submission" date="2017-03" db="EMBL/GenBank/DDBJ databases">
        <authorList>
            <person name="Afonso C.L."/>
            <person name="Miller P.J."/>
            <person name="Scott M.A."/>
            <person name="Spackman E."/>
            <person name="Goraichik I."/>
            <person name="Dimitrov K.M."/>
            <person name="Suarez D.L."/>
            <person name="Swayne D.E."/>
        </authorList>
    </citation>
    <scope>NUCLEOTIDE SEQUENCE [LARGE SCALE GENOMIC DNA]</scope>
</reference>
<proteinExistence type="predicted"/>